<feature type="domain" description="RecQ mediated genome instability protein 1 OB-fold" evidence="3">
    <location>
        <begin position="78"/>
        <end position="217"/>
    </location>
</feature>
<accession>A0A6G1L8E2</accession>
<dbReference type="SMART" id="SM01161">
    <property type="entry name" value="DUF1767"/>
    <property type="match status" value="1"/>
</dbReference>
<dbReference type="GO" id="GO:0000724">
    <property type="term" value="P:double-strand break repair via homologous recombination"/>
    <property type="evidence" value="ECO:0007669"/>
    <property type="project" value="TreeGrafter"/>
</dbReference>
<dbReference type="AlphaFoldDB" id="A0A6G1L8E2"/>
<evidence type="ECO:0000259" key="4">
    <source>
        <dbReference type="Pfam" id="PF21000"/>
    </source>
</evidence>
<dbReference type="GO" id="GO:0031422">
    <property type="term" value="C:RecQ family helicase-topoisomerase III complex"/>
    <property type="evidence" value="ECO:0007669"/>
    <property type="project" value="TreeGrafter"/>
</dbReference>
<dbReference type="Pfam" id="PF08585">
    <property type="entry name" value="RMI1_N_C"/>
    <property type="match status" value="1"/>
</dbReference>
<dbReference type="EMBL" id="ML995837">
    <property type="protein sequence ID" value="KAF2769115.1"/>
    <property type="molecule type" value="Genomic_DNA"/>
</dbReference>
<proteinExistence type="inferred from homology"/>
<feature type="domain" description="RMI1 N-terminal" evidence="4">
    <location>
        <begin position="17"/>
        <end position="61"/>
    </location>
</feature>
<name>A0A6G1L8E2_9PEZI</name>
<protein>
    <recommendedName>
        <fullName evidence="2">RecQ-mediated genome instability protein 1</fullName>
    </recommendedName>
</protein>
<dbReference type="PANTHER" id="PTHR14790">
    <property type="entry name" value="RECQ-MEDIATED GENOME INSTABILITY PROTEIN 1 RMI1"/>
    <property type="match status" value="1"/>
</dbReference>
<evidence type="ECO:0000313" key="6">
    <source>
        <dbReference type="Proteomes" id="UP000799436"/>
    </source>
</evidence>
<comment type="similarity">
    <text evidence="1">Belongs to the RMI1 family.</text>
</comment>
<evidence type="ECO:0000256" key="2">
    <source>
        <dbReference type="ARBA" id="ARBA00018987"/>
    </source>
</evidence>
<reference evidence="5" key="1">
    <citation type="journal article" date="2020" name="Stud. Mycol.">
        <title>101 Dothideomycetes genomes: a test case for predicting lifestyles and emergence of pathogens.</title>
        <authorList>
            <person name="Haridas S."/>
            <person name="Albert R."/>
            <person name="Binder M."/>
            <person name="Bloem J."/>
            <person name="Labutti K."/>
            <person name="Salamov A."/>
            <person name="Andreopoulos B."/>
            <person name="Baker S."/>
            <person name="Barry K."/>
            <person name="Bills G."/>
            <person name="Bluhm B."/>
            <person name="Cannon C."/>
            <person name="Castanera R."/>
            <person name="Culley D."/>
            <person name="Daum C."/>
            <person name="Ezra D."/>
            <person name="Gonzalez J."/>
            <person name="Henrissat B."/>
            <person name="Kuo A."/>
            <person name="Liang C."/>
            <person name="Lipzen A."/>
            <person name="Lutzoni F."/>
            <person name="Magnuson J."/>
            <person name="Mondo S."/>
            <person name="Nolan M."/>
            <person name="Ohm R."/>
            <person name="Pangilinan J."/>
            <person name="Park H.-J."/>
            <person name="Ramirez L."/>
            <person name="Alfaro M."/>
            <person name="Sun H."/>
            <person name="Tritt A."/>
            <person name="Yoshinaga Y."/>
            <person name="Zwiers L.-H."/>
            <person name="Turgeon B."/>
            <person name="Goodwin S."/>
            <person name="Spatafora J."/>
            <person name="Crous P."/>
            <person name="Grigoriev I."/>
        </authorList>
    </citation>
    <scope>NUCLEOTIDE SEQUENCE</scope>
    <source>
        <strain evidence="5">CBS 116005</strain>
    </source>
</reference>
<evidence type="ECO:0000259" key="3">
    <source>
        <dbReference type="Pfam" id="PF08585"/>
    </source>
</evidence>
<dbReference type="OrthoDB" id="341511at2759"/>
<dbReference type="GO" id="GO:0016604">
    <property type="term" value="C:nuclear body"/>
    <property type="evidence" value="ECO:0007669"/>
    <property type="project" value="TreeGrafter"/>
</dbReference>
<dbReference type="PANTHER" id="PTHR14790:SF15">
    <property type="entry name" value="RECQ-MEDIATED GENOME INSTABILITY PROTEIN 1"/>
    <property type="match status" value="1"/>
</dbReference>
<dbReference type="Pfam" id="PF21000">
    <property type="entry name" value="RMI1_N_N"/>
    <property type="match status" value="1"/>
</dbReference>
<evidence type="ECO:0000256" key="1">
    <source>
        <dbReference type="ARBA" id="ARBA00006395"/>
    </source>
</evidence>
<dbReference type="Proteomes" id="UP000799436">
    <property type="component" value="Unassembled WGS sequence"/>
</dbReference>
<sequence length="232" mass="25565">MATGNANEISASISTYLKSRHMPPSQIWLQSFLPSIKLNTPIVALQKTALFRILSTDLQASTQRTPTSCFQVGITDSAVKERTIRGPVTVQVLDVEDIGRSRWGQFEAMDAQDRGETRRGQEVIRVVPEEQNQDSSTPLAPASSGPHKLLLQDAAGTRVFAMELFDVQGVNENMPIGTKLVLQNFVVARGVILLEPRNVEMLGGKVDAWDKKWREERKQALKQKAGIRGGGS</sequence>
<dbReference type="InterPro" id="IPR042470">
    <property type="entry name" value="RMI1_N_C_sf"/>
</dbReference>
<gene>
    <name evidence="5" type="ORF">EJ03DRAFT_272811</name>
</gene>
<keyword evidence="6" id="KW-1185">Reference proteome</keyword>
<dbReference type="InterPro" id="IPR049363">
    <property type="entry name" value="RMI1_N"/>
</dbReference>
<organism evidence="5 6">
    <name type="scientific">Teratosphaeria nubilosa</name>
    <dbReference type="NCBI Taxonomy" id="161662"/>
    <lineage>
        <taxon>Eukaryota</taxon>
        <taxon>Fungi</taxon>
        <taxon>Dikarya</taxon>
        <taxon>Ascomycota</taxon>
        <taxon>Pezizomycotina</taxon>
        <taxon>Dothideomycetes</taxon>
        <taxon>Dothideomycetidae</taxon>
        <taxon>Mycosphaerellales</taxon>
        <taxon>Teratosphaeriaceae</taxon>
        <taxon>Teratosphaeria</taxon>
    </lineage>
</organism>
<evidence type="ECO:0000313" key="5">
    <source>
        <dbReference type="EMBL" id="KAF2769115.1"/>
    </source>
</evidence>
<dbReference type="Gene3D" id="2.40.50.770">
    <property type="entry name" value="RecQ-mediated genome instability protein Rmi1, C-terminal domain"/>
    <property type="match status" value="1"/>
</dbReference>
<dbReference type="InterPro" id="IPR013894">
    <property type="entry name" value="RMI1_OB"/>
</dbReference>
<dbReference type="GO" id="GO:0000712">
    <property type="term" value="P:resolution of meiotic recombination intermediates"/>
    <property type="evidence" value="ECO:0007669"/>
    <property type="project" value="TreeGrafter"/>
</dbReference>